<proteinExistence type="predicted"/>
<dbReference type="AlphaFoldDB" id="F0ZCH1"/>
<keyword evidence="2" id="KW-1185">Reference proteome</keyword>
<name>F0ZCH1_DICPU</name>
<dbReference type="InParanoid" id="F0ZCH1"/>
<dbReference type="GeneID" id="10502267"/>
<dbReference type="Gene3D" id="3.90.70.10">
    <property type="entry name" value="Cysteine proteinases"/>
    <property type="match status" value="1"/>
</dbReference>
<dbReference type="SUPFAM" id="SSF54001">
    <property type="entry name" value="Cysteine proteinases"/>
    <property type="match status" value="1"/>
</dbReference>
<gene>
    <name evidence="1" type="ORF">DICPUDRAFT_76060</name>
</gene>
<dbReference type="InterPro" id="IPR038765">
    <property type="entry name" value="Papain-like_cys_pep_sf"/>
</dbReference>
<evidence type="ECO:0000313" key="1">
    <source>
        <dbReference type="EMBL" id="EGC38370.1"/>
    </source>
</evidence>
<reference evidence="2" key="1">
    <citation type="journal article" date="2011" name="Genome Biol.">
        <title>Comparative genomics of the social amoebae Dictyostelium discoideum and Dictyostelium purpureum.</title>
        <authorList>
            <consortium name="US DOE Joint Genome Institute (JGI-PGF)"/>
            <person name="Sucgang R."/>
            <person name="Kuo A."/>
            <person name="Tian X."/>
            <person name="Salerno W."/>
            <person name="Parikh A."/>
            <person name="Feasley C.L."/>
            <person name="Dalin E."/>
            <person name="Tu H."/>
            <person name="Huang E."/>
            <person name="Barry K."/>
            <person name="Lindquist E."/>
            <person name="Shapiro H."/>
            <person name="Bruce D."/>
            <person name="Schmutz J."/>
            <person name="Salamov A."/>
            <person name="Fey P."/>
            <person name="Gaudet P."/>
            <person name="Anjard C."/>
            <person name="Babu M.M."/>
            <person name="Basu S."/>
            <person name="Bushmanova Y."/>
            <person name="van der Wel H."/>
            <person name="Katoh-Kurasawa M."/>
            <person name="Dinh C."/>
            <person name="Coutinho P.M."/>
            <person name="Saito T."/>
            <person name="Elias M."/>
            <person name="Schaap P."/>
            <person name="Kay R.R."/>
            <person name="Henrissat B."/>
            <person name="Eichinger L."/>
            <person name="Rivero F."/>
            <person name="Putnam N.H."/>
            <person name="West C.M."/>
            <person name="Loomis W.F."/>
            <person name="Chisholm R.L."/>
            <person name="Shaulsky G."/>
            <person name="Strassmann J.E."/>
            <person name="Queller D.C."/>
            <person name="Kuspa A."/>
            <person name="Grigoriev I.V."/>
        </authorList>
    </citation>
    <scope>NUCLEOTIDE SEQUENCE [LARGE SCALE GENOMIC DNA]</scope>
    <source>
        <strain evidence="2">QSDP1</strain>
    </source>
</reference>
<accession>F0ZCH1</accession>
<dbReference type="OrthoDB" id="405971at2759"/>
<protein>
    <submittedName>
        <fullName evidence="1">Uncharacterized protein</fullName>
    </submittedName>
</protein>
<dbReference type="EMBL" id="GL870978">
    <property type="protein sequence ID" value="EGC38370.1"/>
    <property type="molecule type" value="Genomic_DNA"/>
</dbReference>
<dbReference type="Proteomes" id="UP000001064">
    <property type="component" value="Unassembled WGS sequence"/>
</dbReference>
<sequence length="246" mass="28253">MDLKYFFSGRVNKKILDPNNIFIVEQNKKTTNIDDNEELSNLIKKVKPCNNPNDPVNILFNNILTEKRTQGDDQCSYFSVTESINSLTPTANFYGNLKTLIKAYKENHPKTTNNDTLIKDSINLHMVSSVASMKFGIPFEIGDKKDPNQSDMAIKALISKKRVSFGMELSQRLWCIFGKRAKGERAEDDAEREGGETSRHAMNIVGFNLVEDNFIIKNYWGEKNFIYLPFKVLDLIDLTKPELYFF</sequence>
<dbReference type="RefSeq" id="XP_003285127.1">
    <property type="nucleotide sequence ID" value="XM_003285079.1"/>
</dbReference>
<dbReference type="VEuPathDB" id="AmoebaDB:DICPUDRAFT_76060"/>
<organism evidence="1 2">
    <name type="scientific">Dictyostelium purpureum</name>
    <name type="common">Slime mold</name>
    <dbReference type="NCBI Taxonomy" id="5786"/>
    <lineage>
        <taxon>Eukaryota</taxon>
        <taxon>Amoebozoa</taxon>
        <taxon>Evosea</taxon>
        <taxon>Eumycetozoa</taxon>
        <taxon>Dictyostelia</taxon>
        <taxon>Dictyosteliales</taxon>
        <taxon>Dictyosteliaceae</taxon>
        <taxon>Dictyostelium</taxon>
    </lineage>
</organism>
<evidence type="ECO:0000313" key="2">
    <source>
        <dbReference type="Proteomes" id="UP000001064"/>
    </source>
</evidence>
<dbReference type="KEGG" id="dpp:DICPUDRAFT_76060"/>